<evidence type="ECO:0000313" key="1">
    <source>
        <dbReference type="EMBL" id="GHI22439.1"/>
    </source>
</evidence>
<reference evidence="1" key="1">
    <citation type="submission" date="2024-05" db="EMBL/GenBank/DDBJ databases">
        <title>Whole genome shotgun sequence of Streptomyces hydrogenans NBRC 13475.</title>
        <authorList>
            <person name="Komaki H."/>
            <person name="Tamura T."/>
        </authorList>
    </citation>
    <scope>NUCLEOTIDE SEQUENCE</scope>
    <source>
        <strain evidence="1">NBRC 13475</strain>
    </source>
</reference>
<keyword evidence="2" id="KW-1185">Reference proteome</keyword>
<sequence length="198" mass="21970">MGTDIEGAIEVRGRDGRWAVRDWLPDCAAVRDRSAREILFGYGGALQVDRPLWDARGVPEGASEDIPDNEINHSHSYATWAEVAAVDWDAPLNDRADGNHIGVWVPGPDGELVLDHVGWTPLAVLDAAEELFGEDLWPWEWPPDGEVPLDGAVYRPVVYTARMFAPPDGDRWGPVWALMRDLAAVHGDENVRLIVWFG</sequence>
<comment type="caution">
    <text evidence="1">The sequence shown here is derived from an EMBL/GenBank/DDBJ whole genome shotgun (WGS) entry which is preliminary data.</text>
</comment>
<gene>
    <name evidence="1" type="ORF">Shyd_38100</name>
</gene>
<organism evidence="1 2">
    <name type="scientific">Streptomyces hydrogenans</name>
    <dbReference type="NCBI Taxonomy" id="1873719"/>
    <lineage>
        <taxon>Bacteria</taxon>
        <taxon>Bacillati</taxon>
        <taxon>Actinomycetota</taxon>
        <taxon>Actinomycetes</taxon>
        <taxon>Kitasatosporales</taxon>
        <taxon>Streptomycetaceae</taxon>
        <taxon>Streptomyces</taxon>
    </lineage>
</organism>
<dbReference type="RefSeq" id="WP_190222363.1">
    <property type="nucleotide sequence ID" value="NZ_BNBS01000013.1"/>
</dbReference>
<proteinExistence type="predicted"/>
<protein>
    <recommendedName>
        <fullName evidence="3">DUF1877 family protein</fullName>
    </recommendedName>
</protein>
<evidence type="ECO:0008006" key="3">
    <source>
        <dbReference type="Google" id="ProtNLM"/>
    </source>
</evidence>
<dbReference type="Proteomes" id="UP001052739">
    <property type="component" value="Unassembled WGS sequence"/>
</dbReference>
<name>A0ABQ3PBS2_9ACTN</name>
<evidence type="ECO:0000313" key="2">
    <source>
        <dbReference type="Proteomes" id="UP001052739"/>
    </source>
</evidence>
<accession>A0ABQ3PBS2</accession>
<dbReference type="EMBL" id="BNDW01000019">
    <property type="protein sequence ID" value="GHI22439.1"/>
    <property type="molecule type" value="Genomic_DNA"/>
</dbReference>